<dbReference type="EMBL" id="CM042890">
    <property type="protein sequence ID" value="KAI4312355.1"/>
    <property type="molecule type" value="Genomic_DNA"/>
</dbReference>
<reference evidence="2" key="1">
    <citation type="journal article" date="2023" name="Front. Plant Sci.">
        <title>Chromosomal-level genome assembly of Melastoma candidum provides insights into trichome evolution.</title>
        <authorList>
            <person name="Zhong Y."/>
            <person name="Wu W."/>
            <person name="Sun C."/>
            <person name="Zou P."/>
            <person name="Liu Y."/>
            <person name="Dai S."/>
            <person name="Zhou R."/>
        </authorList>
    </citation>
    <scope>NUCLEOTIDE SEQUENCE [LARGE SCALE GENOMIC DNA]</scope>
</reference>
<dbReference type="Proteomes" id="UP001057402">
    <property type="component" value="Chromosome 11"/>
</dbReference>
<comment type="caution">
    <text evidence="1">The sequence shown here is derived from an EMBL/GenBank/DDBJ whole genome shotgun (WGS) entry which is preliminary data.</text>
</comment>
<evidence type="ECO:0000313" key="2">
    <source>
        <dbReference type="Proteomes" id="UP001057402"/>
    </source>
</evidence>
<accession>A0ACB9LLI0</accession>
<name>A0ACB9LLI0_9MYRT</name>
<keyword evidence="2" id="KW-1185">Reference proteome</keyword>
<evidence type="ECO:0000313" key="1">
    <source>
        <dbReference type="EMBL" id="KAI4312355.1"/>
    </source>
</evidence>
<sequence>MVAAEGPIPCGVVVDVESYVEDGEVTEEEEEEEEEEDVLVQARREEAKLLTYNCDGNVEGDADGDEDGEGSRVTDKEERVPEEGKENDELSLMLDETDCIEDGEGLMEEEESVVLKEEEDDEFSRMSDKELNKKVGEFIWRLKTQIQLQAVRDTELIPHRTLEIIPFAVHGHVAHVVSSCSACEVNRLGTRTI</sequence>
<proteinExistence type="predicted"/>
<protein>
    <submittedName>
        <fullName evidence="1">Uncharacterized protein</fullName>
    </submittedName>
</protein>
<organism evidence="1 2">
    <name type="scientific">Melastoma candidum</name>
    <dbReference type="NCBI Taxonomy" id="119954"/>
    <lineage>
        <taxon>Eukaryota</taxon>
        <taxon>Viridiplantae</taxon>
        <taxon>Streptophyta</taxon>
        <taxon>Embryophyta</taxon>
        <taxon>Tracheophyta</taxon>
        <taxon>Spermatophyta</taxon>
        <taxon>Magnoliopsida</taxon>
        <taxon>eudicotyledons</taxon>
        <taxon>Gunneridae</taxon>
        <taxon>Pentapetalae</taxon>
        <taxon>rosids</taxon>
        <taxon>malvids</taxon>
        <taxon>Myrtales</taxon>
        <taxon>Melastomataceae</taxon>
        <taxon>Melastomatoideae</taxon>
        <taxon>Melastomateae</taxon>
        <taxon>Melastoma</taxon>
    </lineage>
</organism>
<gene>
    <name evidence="1" type="ORF">MLD38_037172</name>
</gene>